<protein>
    <submittedName>
        <fullName evidence="2">Uncharacterized protein</fullName>
    </submittedName>
</protein>
<reference evidence="3" key="1">
    <citation type="submission" date="2023-07" db="EMBL/GenBank/DDBJ databases">
        <title>Whole-genome sequencing of a new Methanosarcina sp. Z-7115.</title>
        <authorList>
            <person name="Zhilina T.N."/>
            <person name="Merkel A.Y."/>
        </authorList>
    </citation>
    <scope>NUCLEOTIDE SEQUENCE [LARGE SCALE GENOMIC DNA]</scope>
    <source>
        <strain evidence="3">Z-7115</strain>
    </source>
</reference>
<sequence length="451" mass="51550">MSSCKIRGVKLFKFLVLFILAAGLVYGWFEYREFTAVPATRLAAGSYYPEMPPDSHHYYLQLPIDHNDSSKGNFTDFYILSPNFKPEEKVIFWLFDNQQEAVGMINSSEDFANFESNLGGLSYVLIGNRGVNPTLFPEVYNKDGSVNYNFAMKLYGSAQQIEDIEAVRRDMKKKGLLPPDGKIMLYGGSGGGFLVQQYLDKYGSHVSRALIEFSGAPDLAQQHNVTFASNLYESNPDAANAYFALSRNETRPSLAYTMFKLGLHGDKDSQKRIVESQTEKAAFRDKYLYFKNWINPAYNFPLVNFIISIPSEVEVKVRIYELLGADLMEYNPTSPQEVNLMYEWTRIVIADFLKANAEGIISTPHFNLNRSTYTGEVMVWSGTGDQDFNRQMGQLISNSYPHSQQAIFNDAHKRDKYNEYYLNFRKAFFVTGLNSSETQYYYRDARQVNGK</sequence>
<dbReference type="EMBL" id="JAVKPK010000105">
    <property type="protein sequence ID" value="MDR7667217.1"/>
    <property type="molecule type" value="Genomic_DNA"/>
</dbReference>
<evidence type="ECO:0000256" key="1">
    <source>
        <dbReference type="SAM" id="Phobius"/>
    </source>
</evidence>
<organism evidence="2 3">
    <name type="scientific">Methanosarcina baikalica</name>
    <dbReference type="NCBI Taxonomy" id="3073890"/>
    <lineage>
        <taxon>Archaea</taxon>
        <taxon>Methanobacteriati</taxon>
        <taxon>Methanobacteriota</taxon>
        <taxon>Stenosarchaea group</taxon>
        <taxon>Methanomicrobia</taxon>
        <taxon>Methanosarcinales</taxon>
        <taxon>Methanosarcinaceae</taxon>
        <taxon>Methanosarcina</taxon>
    </lineage>
</organism>
<proteinExistence type="predicted"/>
<evidence type="ECO:0000313" key="3">
    <source>
        <dbReference type="Proteomes" id="UP001246244"/>
    </source>
</evidence>
<dbReference type="InterPro" id="IPR029058">
    <property type="entry name" value="AB_hydrolase_fold"/>
</dbReference>
<dbReference type="InterPro" id="IPR002885">
    <property type="entry name" value="PPR_rpt"/>
</dbReference>
<dbReference type="Proteomes" id="UP001246244">
    <property type="component" value="Unassembled WGS sequence"/>
</dbReference>
<keyword evidence="1" id="KW-0812">Transmembrane</keyword>
<dbReference type="Gene3D" id="3.40.50.1820">
    <property type="entry name" value="alpha/beta hydrolase"/>
    <property type="match status" value="1"/>
</dbReference>
<keyword evidence="1" id="KW-1133">Transmembrane helix</keyword>
<keyword evidence="3" id="KW-1185">Reference proteome</keyword>
<gene>
    <name evidence="2" type="ORF">RG963_15840</name>
</gene>
<evidence type="ECO:0000313" key="2">
    <source>
        <dbReference type="EMBL" id="MDR7667217.1"/>
    </source>
</evidence>
<dbReference type="PROSITE" id="PS51375">
    <property type="entry name" value="PPR"/>
    <property type="match status" value="1"/>
</dbReference>
<dbReference type="RefSeq" id="WP_310577245.1">
    <property type="nucleotide sequence ID" value="NZ_JAVKPK010000105.1"/>
</dbReference>
<feature type="transmembrane region" description="Helical" evidence="1">
    <location>
        <begin position="12"/>
        <end position="29"/>
    </location>
</feature>
<comment type="caution">
    <text evidence="2">The sequence shown here is derived from an EMBL/GenBank/DDBJ whole genome shotgun (WGS) entry which is preliminary data.</text>
</comment>
<dbReference type="SUPFAM" id="SSF53474">
    <property type="entry name" value="alpha/beta-Hydrolases"/>
    <property type="match status" value="2"/>
</dbReference>
<name>A0ABU2D5M0_9EURY</name>
<keyword evidence="1" id="KW-0472">Membrane</keyword>
<accession>A0ABU2D5M0</accession>